<organism evidence="2 3">
    <name type="scientific">Sistotremastrum suecicum HHB10207 ss-3</name>
    <dbReference type="NCBI Taxonomy" id="1314776"/>
    <lineage>
        <taxon>Eukaryota</taxon>
        <taxon>Fungi</taxon>
        <taxon>Dikarya</taxon>
        <taxon>Basidiomycota</taxon>
        <taxon>Agaricomycotina</taxon>
        <taxon>Agaricomycetes</taxon>
        <taxon>Sistotremastrales</taxon>
        <taxon>Sistotremastraceae</taxon>
        <taxon>Sistotremastrum</taxon>
    </lineage>
</organism>
<dbReference type="OrthoDB" id="2269034at2759"/>
<reference evidence="2 3" key="1">
    <citation type="journal article" date="2016" name="Mol. Biol. Evol.">
        <title>Comparative Genomics of Early-Diverging Mushroom-Forming Fungi Provides Insights into the Origins of Lignocellulose Decay Capabilities.</title>
        <authorList>
            <person name="Nagy L.G."/>
            <person name="Riley R."/>
            <person name="Tritt A."/>
            <person name="Adam C."/>
            <person name="Daum C."/>
            <person name="Floudas D."/>
            <person name="Sun H."/>
            <person name="Yadav J.S."/>
            <person name="Pangilinan J."/>
            <person name="Larsson K.H."/>
            <person name="Matsuura K."/>
            <person name="Barry K."/>
            <person name="Labutti K."/>
            <person name="Kuo R."/>
            <person name="Ohm R.A."/>
            <person name="Bhattacharya S.S."/>
            <person name="Shirouzu T."/>
            <person name="Yoshinaga Y."/>
            <person name="Martin F.M."/>
            <person name="Grigoriev I.V."/>
            <person name="Hibbett D.S."/>
        </authorList>
    </citation>
    <scope>NUCLEOTIDE SEQUENCE [LARGE SCALE GENOMIC DNA]</scope>
    <source>
        <strain evidence="2 3">HHB10207 ss-3</strain>
    </source>
</reference>
<feature type="region of interest" description="Disordered" evidence="1">
    <location>
        <begin position="245"/>
        <end position="274"/>
    </location>
</feature>
<feature type="compositionally biased region" description="Polar residues" evidence="1">
    <location>
        <begin position="255"/>
        <end position="274"/>
    </location>
</feature>
<sequence length="612" mass="69960">MDTNVERRDLTKRLPVEILVMIMWEFIYMEDVQELSNPNNTCKATLIASVCQRWRMITLGDHSRFLWSQINLGWPKDAVARSLERSVGATISLSIVDRALKSKNFSHFEAQLTSHIERVGRLIIIWESHSHYDIDHWLQKVMDGTCILPKLWQLHLSPRQWSLVSSGAILEGIKAPHLSHLSAYNFRSEFTLPSTCRLTYLNASWSSITSHEAIVILNSFPELENVILGETGSLLWGFDIERSEDSSTGSETSSNDIEPNPNESENSKQTQANSPPTYLHALKNLRIGPCFGPCADHILSSILCPPTSEVSIQIFRDEEESILVSLPNCLKSILSSSMTLYVHSAWFGKEYDQFGYIATVLEFSSHDAPRYRVEFEAGAYKDYLTETNVLAELVSLDWTHRLEKFELSFRLLPDAECLIALFNNFPNLKEMAISTFELDSFLTALGSQSSGSPLCPDLRELDLSRSNFLTGQLKDVLDFRKERLCRVEGLRMTVDSPFDVMSASFLSVDRLSQTLERRLNEWGPDEAKRALQHLVGDGVVDELDEQNTSDDDWIEAHHDSCMCYECTTNPLFFPSELREEAFGKDYDSNYEEIDFRWGRYWTQKSGMYKPSW</sequence>
<name>A0A166A422_9AGAM</name>
<accession>A0A166A422</accession>
<dbReference type="Proteomes" id="UP000076798">
    <property type="component" value="Unassembled WGS sequence"/>
</dbReference>
<gene>
    <name evidence="2" type="ORF">SISSUDRAFT_221684</name>
</gene>
<keyword evidence="3" id="KW-1185">Reference proteome</keyword>
<dbReference type="EMBL" id="KV428159">
    <property type="protein sequence ID" value="KZT34936.1"/>
    <property type="molecule type" value="Genomic_DNA"/>
</dbReference>
<evidence type="ECO:0000256" key="1">
    <source>
        <dbReference type="SAM" id="MobiDB-lite"/>
    </source>
</evidence>
<dbReference type="SUPFAM" id="SSF52047">
    <property type="entry name" value="RNI-like"/>
    <property type="match status" value="1"/>
</dbReference>
<evidence type="ECO:0000313" key="3">
    <source>
        <dbReference type="Proteomes" id="UP000076798"/>
    </source>
</evidence>
<protein>
    <recommendedName>
        <fullName evidence="4">F-box domain-containing protein</fullName>
    </recommendedName>
</protein>
<dbReference type="AlphaFoldDB" id="A0A166A422"/>
<evidence type="ECO:0008006" key="4">
    <source>
        <dbReference type="Google" id="ProtNLM"/>
    </source>
</evidence>
<proteinExistence type="predicted"/>
<evidence type="ECO:0000313" key="2">
    <source>
        <dbReference type="EMBL" id="KZT34936.1"/>
    </source>
</evidence>